<feature type="compositionally biased region" description="Basic residues" evidence="1">
    <location>
        <begin position="424"/>
        <end position="433"/>
    </location>
</feature>
<evidence type="ECO:0000313" key="4">
    <source>
        <dbReference type="Proteomes" id="UP001341281"/>
    </source>
</evidence>
<keyword evidence="2" id="KW-0732">Signal</keyword>
<feature type="region of interest" description="Disordered" evidence="1">
    <location>
        <begin position="386"/>
        <end position="477"/>
    </location>
</feature>
<proteinExistence type="predicted"/>
<feature type="compositionally biased region" description="Pro residues" evidence="1">
    <location>
        <begin position="394"/>
        <end position="411"/>
    </location>
</feature>
<evidence type="ECO:0000256" key="1">
    <source>
        <dbReference type="SAM" id="MobiDB-lite"/>
    </source>
</evidence>
<dbReference type="EMBL" id="CP144753">
    <property type="protein sequence ID" value="WVZ95009.1"/>
    <property type="molecule type" value="Genomic_DNA"/>
</dbReference>
<feature type="compositionally biased region" description="Pro residues" evidence="1">
    <location>
        <begin position="440"/>
        <end position="456"/>
    </location>
</feature>
<evidence type="ECO:0000256" key="2">
    <source>
        <dbReference type="SAM" id="SignalP"/>
    </source>
</evidence>
<dbReference type="Proteomes" id="UP001341281">
    <property type="component" value="Chromosome 09"/>
</dbReference>
<dbReference type="EMBL" id="CP144753">
    <property type="protein sequence ID" value="WVZ95007.1"/>
    <property type="molecule type" value="Genomic_DNA"/>
</dbReference>
<accession>A0AAQ3UMI1</accession>
<dbReference type="EMBL" id="CP144753">
    <property type="protein sequence ID" value="WVZ95008.1"/>
    <property type="molecule type" value="Genomic_DNA"/>
</dbReference>
<feature type="chain" id="PRO_5044712216" evidence="2">
    <location>
        <begin position="26"/>
        <end position="477"/>
    </location>
</feature>
<feature type="compositionally biased region" description="Low complexity" evidence="1">
    <location>
        <begin position="457"/>
        <end position="468"/>
    </location>
</feature>
<name>A0AAQ3UMI1_PASNO</name>
<feature type="region of interest" description="Disordered" evidence="1">
    <location>
        <begin position="187"/>
        <end position="209"/>
    </location>
</feature>
<organism evidence="3 4">
    <name type="scientific">Paspalum notatum var. saurae</name>
    <dbReference type="NCBI Taxonomy" id="547442"/>
    <lineage>
        <taxon>Eukaryota</taxon>
        <taxon>Viridiplantae</taxon>
        <taxon>Streptophyta</taxon>
        <taxon>Embryophyta</taxon>
        <taxon>Tracheophyta</taxon>
        <taxon>Spermatophyta</taxon>
        <taxon>Magnoliopsida</taxon>
        <taxon>Liliopsida</taxon>
        <taxon>Poales</taxon>
        <taxon>Poaceae</taxon>
        <taxon>PACMAD clade</taxon>
        <taxon>Panicoideae</taxon>
        <taxon>Andropogonodae</taxon>
        <taxon>Paspaleae</taxon>
        <taxon>Paspalinae</taxon>
        <taxon>Paspalum</taxon>
    </lineage>
</organism>
<evidence type="ECO:0000313" key="3">
    <source>
        <dbReference type="EMBL" id="WVZ95009.1"/>
    </source>
</evidence>
<gene>
    <name evidence="3" type="ORF">U9M48_040820</name>
</gene>
<protein>
    <submittedName>
        <fullName evidence="3">Uncharacterized protein</fullName>
    </submittedName>
</protein>
<sequence>MDARALFLAATIVMAMVLSPLPAQAGRQENCYGLLGGQCNQDTCTKVCKANGYVDPRAECNGSGECCCWVLGQAEKTIQVYTPVAWERPPVARPRSDGSYRLTTGREAHLADAEYINTYIHSFWPMCDLFARGVFPDMQKRRNRRLGIADQRGEVIRGASEVGSGGGGNVSFLDDDDDDFMPVCGQANTQPAQGARRRSTSRHAAVSSRRSNEIFLDDDDDDFVPVRAQTAKPSAIGGVTLPRGASSSSSATGRLQHRCKFTFLPLLPLFCLLSPHPAGNVVEPVAPRPGDWGAGSVERGYRPVVGRLGRGEVWAVGWGTYRPAARRLGPRPAAGGQGFYRPMAGRQAYRPKIYKWKSRATGEPGWLDLARATNQTENLGLVLRSSTDGRCRPAAPPVLPPPSPISSPPQPLRLLARPRATPRPPRKRARRNHATSLPRPSRPSPRLPLCPPPPLRSPLQRAPTTRTAPPAPYPLLI</sequence>
<reference evidence="3 4" key="1">
    <citation type="submission" date="2024-02" db="EMBL/GenBank/DDBJ databases">
        <title>High-quality chromosome-scale genome assembly of Pensacola bahiagrass (Paspalum notatum Flugge var. saurae).</title>
        <authorList>
            <person name="Vega J.M."/>
            <person name="Podio M."/>
            <person name="Orjuela J."/>
            <person name="Siena L.A."/>
            <person name="Pessino S.C."/>
            <person name="Combes M.C."/>
            <person name="Mariac C."/>
            <person name="Albertini E."/>
            <person name="Pupilli F."/>
            <person name="Ortiz J.P.A."/>
            <person name="Leblanc O."/>
        </authorList>
    </citation>
    <scope>NUCLEOTIDE SEQUENCE [LARGE SCALE GENOMIC DNA]</scope>
    <source>
        <strain evidence="3">R1</strain>
        <tissue evidence="3">Leaf</tissue>
    </source>
</reference>
<keyword evidence="4" id="KW-1185">Reference proteome</keyword>
<dbReference type="AlphaFoldDB" id="A0AAQ3UMI1"/>
<feature type="signal peptide" evidence="2">
    <location>
        <begin position="1"/>
        <end position="25"/>
    </location>
</feature>